<dbReference type="SMART" id="SM00862">
    <property type="entry name" value="Trans_reg_C"/>
    <property type="match status" value="1"/>
</dbReference>
<keyword evidence="4" id="KW-0812">Transmembrane</keyword>
<dbReference type="EMBL" id="CP059693">
    <property type="protein sequence ID" value="WDE10805.1"/>
    <property type="molecule type" value="Genomic_DNA"/>
</dbReference>
<dbReference type="Proteomes" id="UP001215231">
    <property type="component" value="Chromosome"/>
</dbReference>
<dbReference type="SUPFAM" id="SSF46894">
    <property type="entry name" value="C-terminal effector domain of the bipartite response regulators"/>
    <property type="match status" value="1"/>
</dbReference>
<reference evidence="6 7" key="1">
    <citation type="journal article" date="2022" name="Mar. Drugs">
        <title>Bioassay-Guided Fractionation Leads to the Detection of Cholic Acid Generated by the Rare Thalassomonas sp.</title>
        <authorList>
            <person name="Pheiffer F."/>
            <person name="Schneider Y.K."/>
            <person name="Hansen E.H."/>
            <person name="Andersen J.H."/>
            <person name="Isaksson J."/>
            <person name="Busche T."/>
            <person name="R C."/>
            <person name="Kalinowski J."/>
            <person name="Zyl L.V."/>
            <person name="Trindade M."/>
        </authorList>
    </citation>
    <scope>NUCLEOTIDE SEQUENCE [LARGE SCALE GENOMIC DNA]</scope>
    <source>
        <strain evidence="6 7">A5K-61T</strain>
    </source>
</reference>
<dbReference type="Gene3D" id="1.25.40.10">
    <property type="entry name" value="Tetratricopeptide repeat domain"/>
    <property type="match status" value="3"/>
</dbReference>
<sequence length="857" mass="96374">MHSYQFSVFNYNPDTRELTWQQVPDSDHKPEKAAGSQYLRKKVADVLHYLLENRERVVSKDELLQNIWLQGEFRENSLLQSIRELRKLLGESAQSPKFIRTVHLKGYQWIYGEVRLISPLIEKTESVEKTAITETKAEQSENKPQATTKQISTGPVSGEHQTTGQSSEPQRQSSPGRNTKAAPLLALTTLLALTLVLVIAVFFWPSKDTVQTQLTANHAEVAVLPFINDTGDSELQWLELGYSDMFAQGLRKFIPLQVIPSYHLQGAMAIRQLDKRLSDSEQISGLLAGIKAKYAIAATINKDGKALRFNYRIHDLNGVFASGSIRFPNLPSSLPTLIGRVSQHLTATSTDNEDTGGVLFNSKEAQQDYAKGMQALQTKGAKLAKRYFEAALLNEPGNLAATAKLADTLSLLAESEQAQSYYRQLLASPALSQDAFLASSVYLGLAKLLIQQHRLKEVEQLIEQGLALTQDKALRYQRAELLRSRANYFHALGDNKQRHQLLSRADELSRPFASLQNEADALYYLGSPTNIGLETDPDINLRQNQPKLEQALKYYQKLGNKRGEALTLLAIGQNYYFDVKKRLEALEQAKALFIQTGNRLDLIDTLNYIGYFFIQYHKGELARQSLEQAITLLAPLNDPHRAQRSYFFYAFSSLDQGINNEGSRAKAFLASAIDGFETNIEKYAQITSSSITADSHLLLAWAYSESGLPLQAIPHIELALKTYQQQGYPVSIQYAQVSLLDEYIKLGQWQKVVSLAANVTDSYLANIYLARAYYELDNLEKARQTMAFTKTRFSERWSQADEKRLSLYDQRLKNAGPLKLEKAALGEEISSHQNYCDDLWNTDNIDTVIQLTTSASN</sequence>
<proteinExistence type="predicted"/>
<feature type="transmembrane region" description="Helical" evidence="4">
    <location>
        <begin position="181"/>
        <end position="204"/>
    </location>
</feature>
<evidence type="ECO:0000256" key="4">
    <source>
        <dbReference type="SAM" id="Phobius"/>
    </source>
</evidence>
<dbReference type="InterPro" id="IPR001867">
    <property type="entry name" value="OmpR/PhoB-type_DNA-bd"/>
</dbReference>
<organism evidence="6 7">
    <name type="scientific">Thalassomonas haliotis</name>
    <dbReference type="NCBI Taxonomy" id="485448"/>
    <lineage>
        <taxon>Bacteria</taxon>
        <taxon>Pseudomonadati</taxon>
        <taxon>Pseudomonadota</taxon>
        <taxon>Gammaproteobacteria</taxon>
        <taxon>Alteromonadales</taxon>
        <taxon>Colwelliaceae</taxon>
        <taxon>Thalassomonas</taxon>
    </lineage>
</organism>
<evidence type="ECO:0000256" key="2">
    <source>
        <dbReference type="PROSITE-ProRule" id="PRU01091"/>
    </source>
</evidence>
<protein>
    <submittedName>
        <fullName evidence="6">Winged helix-turn-helix domain-containing protein</fullName>
    </submittedName>
</protein>
<keyword evidence="4" id="KW-0472">Membrane</keyword>
<dbReference type="PROSITE" id="PS51755">
    <property type="entry name" value="OMPR_PHOB"/>
    <property type="match status" value="1"/>
</dbReference>
<dbReference type="InterPro" id="IPR016032">
    <property type="entry name" value="Sig_transdc_resp-reg_C-effctor"/>
</dbReference>
<evidence type="ECO:0000313" key="6">
    <source>
        <dbReference type="EMBL" id="WDE10805.1"/>
    </source>
</evidence>
<dbReference type="InterPro" id="IPR011990">
    <property type="entry name" value="TPR-like_helical_dom_sf"/>
</dbReference>
<dbReference type="CDD" id="cd00383">
    <property type="entry name" value="trans_reg_C"/>
    <property type="match status" value="1"/>
</dbReference>
<feature type="domain" description="OmpR/PhoB-type" evidence="5">
    <location>
        <begin position="1"/>
        <end position="111"/>
    </location>
</feature>
<dbReference type="InterPro" id="IPR036388">
    <property type="entry name" value="WH-like_DNA-bd_sf"/>
</dbReference>
<dbReference type="Gene3D" id="1.10.10.10">
    <property type="entry name" value="Winged helix-like DNA-binding domain superfamily/Winged helix DNA-binding domain"/>
    <property type="match status" value="1"/>
</dbReference>
<keyword evidence="4" id="KW-1133">Transmembrane helix</keyword>
<accession>A0ABY7VB00</accession>
<keyword evidence="1 2" id="KW-0238">DNA-binding</keyword>
<feature type="region of interest" description="Disordered" evidence="3">
    <location>
        <begin position="133"/>
        <end position="179"/>
    </location>
</feature>
<keyword evidence="7" id="KW-1185">Reference proteome</keyword>
<dbReference type="SUPFAM" id="SSF48452">
    <property type="entry name" value="TPR-like"/>
    <property type="match status" value="3"/>
</dbReference>
<feature type="DNA-binding region" description="OmpR/PhoB-type" evidence="2">
    <location>
        <begin position="1"/>
        <end position="111"/>
    </location>
</feature>
<dbReference type="Pfam" id="PF00486">
    <property type="entry name" value="Trans_reg_C"/>
    <property type="match status" value="1"/>
</dbReference>
<dbReference type="RefSeq" id="WP_274050871.1">
    <property type="nucleotide sequence ID" value="NZ_CP059693.1"/>
</dbReference>
<evidence type="ECO:0000313" key="7">
    <source>
        <dbReference type="Proteomes" id="UP001215231"/>
    </source>
</evidence>
<feature type="compositionally biased region" description="Polar residues" evidence="3">
    <location>
        <begin position="142"/>
        <end position="177"/>
    </location>
</feature>
<evidence type="ECO:0000256" key="3">
    <source>
        <dbReference type="SAM" id="MobiDB-lite"/>
    </source>
</evidence>
<evidence type="ECO:0000256" key="1">
    <source>
        <dbReference type="ARBA" id="ARBA00023125"/>
    </source>
</evidence>
<evidence type="ECO:0000259" key="5">
    <source>
        <dbReference type="PROSITE" id="PS51755"/>
    </source>
</evidence>
<name>A0ABY7VB00_9GAMM</name>
<gene>
    <name evidence="6" type="ORF">H3N35_21550</name>
</gene>